<dbReference type="GO" id="GO:0009289">
    <property type="term" value="C:pilus"/>
    <property type="evidence" value="ECO:0007669"/>
    <property type="project" value="InterPro"/>
</dbReference>
<proteinExistence type="predicted"/>
<gene>
    <name evidence="1" type="ORF">GP979_28195</name>
</gene>
<dbReference type="InterPro" id="IPR036937">
    <property type="entry name" value="Adhesion_dom_fimbrial_sf"/>
</dbReference>
<reference evidence="1 2" key="1">
    <citation type="submission" date="2019-12" db="EMBL/GenBank/DDBJ databases">
        <title>Enteriobacteria Tanzani isolates_8377-8380.</title>
        <authorList>
            <person name="Subbiah M."/>
            <person name="Call D."/>
        </authorList>
    </citation>
    <scope>NUCLEOTIDE SEQUENCE [LARGE SCALE GENOMIC DNA]</scope>
    <source>
        <strain evidence="1 2">8379wE6</strain>
    </source>
</reference>
<feature type="non-terminal residue" evidence="1">
    <location>
        <position position="1"/>
    </location>
</feature>
<organism evidence="1 2">
    <name type="scientific">Escherichia coli</name>
    <dbReference type="NCBI Taxonomy" id="562"/>
    <lineage>
        <taxon>Bacteria</taxon>
        <taxon>Pseudomonadati</taxon>
        <taxon>Pseudomonadota</taxon>
        <taxon>Gammaproteobacteria</taxon>
        <taxon>Enterobacterales</taxon>
        <taxon>Enterobacteriaceae</taxon>
        <taxon>Escherichia</taxon>
    </lineage>
</organism>
<comment type="caution">
    <text evidence="1">The sequence shown here is derived from an EMBL/GenBank/DDBJ whole genome shotgun (WGS) entry which is preliminary data.</text>
</comment>
<dbReference type="Gene3D" id="2.60.40.1090">
    <property type="entry name" value="Fimbrial-type adhesion domain"/>
    <property type="match status" value="1"/>
</dbReference>
<sequence length="151" mass="17256">NLNTILQVNLMTCGFEDQSIDTGRFVLSRINNENYQFHHIRFDCIQGEQGELVFEPSDVEYYFEPVTIQESGTSILKNELENSEDGAGQIGFQLSNDGTNEIQYGKSNYYSFQHPHEGSNQIPLFIRPRTYGNNVSSGQIMSRVKIVVMYN</sequence>
<evidence type="ECO:0000313" key="1">
    <source>
        <dbReference type="EMBL" id="MWR92118.1"/>
    </source>
</evidence>
<dbReference type="SUPFAM" id="SSF49401">
    <property type="entry name" value="Bacterial adhesins"/>
    <property type="match status" value="1"/>
</dbReference>
<name>A0A3W5T0Y1_ECOLX</name>
<protein>
    <recommendedName>
        <fullName evidence="3">Fimbrial family protein</fullName>
    </recommendedName>
</protein>
<evidence type="ECO:0008006" key="3">
    <source>
        <dbReference type="Google" id="ProtNLM"/>
    </source>
</evidence>
<evidence type="ECO:0000313" key="2">
    <source>
        <dbReference type="Proteomes" id="UP000436482"/>
    </source>
</evidence>
<dbReference type="Proteomes" id="UP000436482">
    <property type="component" value="Unassembled WGS sequence"/>
</dbReference>
<dbReference type="AlphaFoldDB" id="A0A3W5T0Y1"/>
<accession>A0A3W5T0Y1</accession>
<dbReference type="EMBL" id="WTQQ01001349">
    <property type="protein sequence ID" value="MWR92118.1"/>
    <property type="molecule type" value="Genomic_DNA"/>
</dbReference>
<dbReference type="InterPro" id="IPR008966">
    <property type="entry name" value="Adhesion_dom_sf"/>
</dbReference>
<dbReference type="GO" id="GO:0007155">
    <property type="term" value="P:cell adhesion"/>
    <property type="evidence" value="ECO:0007669"/>
    <property type="project" value="InterPro"/>
</dbReference>